<dbReference type="EMBL" id="JAAAJA010000072">
    <property type="protein sequence ID" value="KAG0263547.1"/>
    <property type="molecule type" value="Genomic_DNA"/>
</dbReference>
<evidence type="ECO:0000313" key="8">
    <source>
        <dbReference type="EMBL" id="KAG0263547.1"/>
    </source>
</evidence>
<organism evidence="8 9">
    <name type="scientific">Mortierella polycephala</name>
    <dbReference type="NCBI Taxonomy" id="41804"/>
    <lineage>
        <taxon>Eukaryota</taxon>
        <taxon>Fungi</taxon>
        <taxon>Fungi incertae sedis</taxon>
        <taxon>Mucoromycota</taxon>
        <taxon>Mortierellomycotina</taxon>
        <taxon>Mortierellomycetes</taxon>
        <taxon>Mortierellales</taxon>
        <taxon>Mortierellaceae</taxon>
        <taxon>Mortierella</taxon>
    </lineage>
</organism>
<feature type="compositionally biased region" description="Basic and acidic residues" evidence="6">
    <location>
        <begin position="503"/>
        <end position="512"/>
    </location>
</feature>
<feature type="region of interest" description="Disordered" evidence="6">
    <location>
        <begin position="578"/>
        <end position="606"/>
    </location>
</feature>
<evidence type="ECO:0000256" key="1">
    <source>
        <dbReference type="ARBA" id="ARBA00004308"/>
    </source>
</evidence>
<feature type="compositionally biased region" description="Basic and acidic residues" evidence="6">
    <location>
        <begin position="1155"/>
        <end position="1171"/>
    </location>
</feature>
<evidence type="ECO:0000256" key="3">
    <source>
        <dbReference type="ARBA" id="ARBA00022989"/>
    </source>
</evidence>
<dbReference type="GO" id="GO:0012505">
    <property type="term" value="C:endomembrane system"/>
    <property type="evidence" value="ECO:0007669"/>
    <property type="project" value="UniProtKB-SubCell"/>
</dbReference>
<keyword evidence="5" id="KW-0175">Coiled coil</keyword>
<dbReference type="Pfam" id="PF07738">
    <property type="entry name" value="Sad1_UNC"/>
    <property type="match status" value="1"/>
</dbReference>
<feature type="region of interest" description="Disordered" evidence="6">
    <location>
        <begin position="857"/>
        <end position="904"/>
    </location>
</feature>
<dbReference type="AlphaFoldDB" id="A0A9P6Q9E2"/>
<dbReference type="PANTHER" id="PTHR12953:SF0">
    <property type="entry name" value="SUN DOMAIN-CONTAINING OSSIFICATION FACTOR"/>
    <property type="match status" value="1"/>
</dbReference>
<evidence type="ECO:0000256" key="2">
    <source>
        <dbReference type="ARBA" id="ARBA00022692"/>
    </source>
</evidence>
<keyword evidence="4" id="KW-0472">Membrane</keyword>
<evidence type="ECO:0000313" key="9">
    <source>
        <dbReference type="Proteomes" id="UP000726737"/>
    </source>
</evidence>
<keyword evidence="2" id="KW-0812">Transmembrane</keyword>
<feature type="compositionally biased region" description="Basic and acidic residues" evidence="6">
    <location>
        <begin position="474"/>
        <end position="485"/>
    </location>
</feature>
<feature type="region of interest" description="Disordered" evidence="6">
    <location>
        <begin position="912"/>
        <end position="931"/>
    </location>
</feature>
<feature type="compositionally biased region" description="Basic and acidic residues" evidence="6">
    <location>
        <begin position="437"/>
        <end position="450"/>
    </location>
</feature>
<dbReference type="PANTHER" id="PTHR12953">
    <property type="entry name" value="MEMBRANE PROTEIN CH1 RELATED"/>
    <property type="match status" value="1"/>
</dbReference>
<comment type="subcellular location">
    <subcellularLocation>
        <location evidence="1">Endomembrane system</location>
    </subcellularLocation>
</comment>
<feature type="compositionally biased region" description="Acidic residues" evidence="6">
    <location>
        <begin position="425"/>
        <end position="436"/>
    </location>
</feature>
<dbReference type="InterPro" id="IPR045120">
    <property type="entry name" value="Suco/Slp1-like"/>
</dbReference>
<feature type="region of interest" description="Disordered" evidence="6">
    <location>
        <begin position="619"/>
        <end position="657"/>
    </location>
</feature>
<feature type="region of interest" description="Disordered" evidence="6">
    <location>
        <begin position="420"/>
        <end position="512"/>
    </location>
</feature>
<feature type="compositionally biased region" description="Basic and acidic residues" evidence="6">
    <location>
        <begin position="1084"/>
        <end position="1097"/>
    </location>
</feature>
<evidence type="ECO:0000259" key="7">
    <source>
        <dbReference type="PROSITE" id="PS51469"/>
    </source>
</evidence>
<sequence length="1273" mass="140647">MPQSDLAALPELTAGHNAVALDKNQDILAATAIDKDAASTEEGHVVHQHITGATTEVASNTTTAESVVVDPQQSTESATTASDAKITVTGGIGGAQRDTVSHGNHDHRSEETAILPPPPLESIRETRSNPTSKTPATPVTTTHPQHERYIPSYEQWRKQVLEKKRKPADPNERNKRKRKPYQESAVDVAIGSEDEIGFVFPNMDSGNGNGKSGDDRFQHVADQLGNGPDLKQSLSMDKEWIKSEYAKDPRDRFNHASATCAASIARASKDATSIMAILNEGKDNYMLNKCTTKDKFFVVELCEEILVDTFVLGNYEFFSSTFRDFVVSVNRYPPRDDGWSILGHFRARNTRDAQVFKPAVPQLATYIRFDFVNHYGNEYYCPITLLRVYGATALEQLKQEEEEEKRLAEEEKRLAELEKVRQAEADDAEDAEDMDDEKMVKVSEDKKTDPTGDNTTVPIKIIEVDSSGMSASERQPEITDTHDEGDTLQLSEIGSPSPVVIDTHSDHQLRETDEPQKGLNNIQHETESSTNHPEVESPTFVFPDRPSGETEEDLQRDNPAASTDATWKLFEGSATLTTDSASTDVLPPLPSTSPASMQDDGDWQYGDLGMVTLSQKIRPTHIPKPSSPGVGTTSGGASSATDSNSHPVPSPQHSSQESVYKNIVNRLKVLELNSTLSYQYLEEQSNIFNEVIETSEQKINQLVSHLNEANRRLETLGRKYDQLAYSFRAHVEIDGEKRRQDFNDLSSQVHLLGSQVMFQRQLFIVCTIILLSVVASIAITRSSSMHYALQQSPLGAKLRAISGHRSEARPEDISSSVRIGSVVGLSQFDHKSMGVQHPDEGQEAPVEEDLKFASSISPMAPLTPGRTQSQSRLLSVHEATGEPSLPESDLPHQNGDTADRDHSEDTFLTNSHAESDVLHQEESPDLKQPDMLSDRFIVTRTPYSTPKNSHGSNRQFLFPQSISSAHQPYPNDYRPDSPVFQGPSSVHDEGHLSDADVAYMSRDMNVGRQDPSSGSTPVTPTMKRLSASYYNQFHHQAYRRSSTLRMDATASIASPERSESASPEETRLTQNEKPHNSAAMFDGSRCELDSTDKDRRDEALVDGDSEAMSLVRTPKMTYKEEEEDVGFVSDSVLDSTAESVSGSQKHLQNSSSLGEWEKQHGIGEELASRHDDDEERDDMDIPVDVMMHGPLNGRTTMDGKGGDSEAQFSTRSSTKQRRRRSSHSIHRSLEHAMVGHNKNHSASAAIGLGVELDGHGQEEDDEVSLQVSQKAVP</sequence>
<feature type="compositionally biased region" description="Acidic residues" evidence="6">
    <location>
        <begin position="1172"/>
        <end position="1181"/>
    </location>
</feature>
<feature type="region of interest" description="Disordered" evidence="6">
    <location>
        <begin position="963"/>
        <end position="986"/>
    </location>
</feature>
<accession>A0A9P6Q9E2</accession>
<reference evidence="8" key="1">
    <citation type="journal article" date="2020" name="Fungal Divers.">
        <title>Resolving the Mortierellaceae phylogeny through synthesis of multi-gene phylogenetics and phylogenomics.</title>
        <authorList>
            <person name="Vandepol N."/>
            <person name="Liber J."/>
            <person name="Desiro A."/>
            <person name="Na H."/>
            <person name="Kennedy M."/>
            <person name="Barry K."/>
            <person name="Grigoriev I.V."/>
            <person name="Miller A.N."/>
            <person name="O'Donnell K."/>
            <person name="Stajich J.E."/>
            <person name="Bonito G."/>
        </authorList>
    </citation>
    <scope>NUCLEOTIDE SEQUENCE</scope>
    <source>
        <strain evidence="8">KOD948</strain>
    </source>
</reference>
<feature type="compositionally biased region" description="Basic and acidic residues" evidence="6">
    <location>
        <begin position="1056"/>
        <end position="1075"/>
    </location>
</feature>
<feature type="compositionally biased region" description="Basic and acidic residues" evidence="6">
    <location>
        <begin position="99"/>
        <end position="111"/>
    </location>
</feature>
<feature type="compositionally biased region" description="Low complexity" evidence="6">
    <location>
        <begin position="130"/>
        <end position="143"/>
    </location>
</feature>
<dbReference type="InterPro" id="IPR012919">
    <property type="entry name" value="SUN_dom"/>
</dbReference>
<dbReference type="OrthoDB" id="266334at2759"/>
<feature type="compositionally biased region" description="Basic and acidic residues" evidence="6">
    <location>
        <begin position="144"/>
        <end position="173"/>
    </location>
</feature>
<feature type="region of interest" description="Disordered" evidence="6">
    <location>
        <begin position="524"/>
        <end position="561"/>
    </location>
</feature>
<evidence type="ECO:0000256" key="5">
    <source>
        <dbReference type="SAM" id="Coils"/>
    </source>
</evidence>
<dbReference type="GO" id="GO:0005737">
    <property type="term" value="C:cytoplasm"/>
    <property type="evidence" value="ECO:0007669"/>
    <property type="project" value="TreeGrafter"/>
</dbReference>
<evidence type="ECO:0000256" key="4">
    <source>
        <dbReference type="ARBA" id="ARBA00023136"/>
    </source>
</evidence>
<gene>
    <name evidence="8" type="ORF">BG011_008611</name>
</gene>
<feature type="compositionally biased region" description="Basic and acidic residues" evidence="6">
    <location>
        <begin position="913"/>
        <end position="928"/>
    </location>
</feature>
<feature type="coiled-coil region" evidence="5">
    <location>
        <begin position="692"/>
        <end position="719"/>
    </location>
</feature>
<feature type="region of interest" description="Disordered" evidence="6">
    <location>
        <begin position="1139"/>
        <end position="1273"/>
    </location>
</feature>
<feature type="compositionally biased region" description="Basic residues" evidence="6">
    <location>
        <begin position="1214"/>
        <end position="1226"/>
    </location>
</feature>
<proteinExistence type="predicted"/>
<feature type="region of interest" description="Disordered" evidence="6">
    <location>
        <begin position="93"/>
        <end position="184"/>
    </location>
</feature>
<evidence type="ECO:0000256" key="6">
    <source>
        <dbReference type="SAM" id="MobiDB-lite"/>
    </source>
</evidence>
<dbReference type="PROSITE" id="PS51469">
    <property type="entry name" value="SUN"/>
    <property type="match status" value="1"/>
</dbReference>
<dbReference type="GO" id="GO:0034975">
    <property type="term" value="P:protein folding in endoplasmic reticulum"/>
    <property type="evidence" value="ECO:0007669"/>
    <property type="project" value="TreeGrafter"/>
</dbReference>
<keyword evidence="9" id="KW-1185">Reference proteome</keyword>
<comment type="caution">
    <text evidence="8">The sequence shown here is derived from an EMBL/GenBank/DDBJ whole genome shotgun (WGS) entry which is preliminary data.</text>
</comment>
<feature type="compositionally biased region" description="Polar residues" evidence="6">
    <location>
        <begin position="1139"/>
        <end position="1153"/>
    </location>
</feature>
<keyword evidence="3" id="KW-1133">Transmembrane helix</keyword>
<feature type="domain" description="SUN" evidence="7">
    <location>
        <begin position="233"/>
        <end position="393"/>
    </location>
</feature>
<feature type="region of interest" description="Disordered" evidence="6">
    <location>
        <begin position="1041"/>
        <end position="1097"/>
    </location>
</feature>
<protein>
    <recommendedName>
        <fullName evidence="7">SUN domain-containing protein</fullName>
    </recommendedName>
</protein>
<dbReference type="GO" id="GO:0016020">
    <property type="term" value="C:membrane"/>
    <property type="evidence" value="ECO:0007669"/>
    <property type="project" value="InterPro"/>
</dbReference>
<name>A0A9P6Q9E2_9FUNG</name>
<dbReference type="Proteomes" id="UP000726737">
    <property type="component" value="Unassembled WGS sequence"/>
</dbReference>
<feature type="compositionally biased region" description="Low complexity" evidence="6">
    <location>
        <begin position="627"/>
        <end position="657"/>
    </location>
</feature>